<comment type="caution">
    <text evidence="2">The sequence shown here is derived from an EMBL/GenBank/DDBJ whole genome shotgun (WGS) entry which is preliminary data.</text>
</comment>
<protein>
    <recommendedName>
        <fullName evidence="1">F-box domain-containing protein</fullName>
    </recommendedName>
</protein>
<sequence length="212" mass="24502">MDANSESLNPSDKRMARGGEIPFLHFEIIINILERLPVKSILRFRSVCRDWNNLFKTQSFIAKHAHHSAHESPFLLLHAYDYSYKRPSLRLLNQKMETVEVLSIPSFEVLSVPSKYPFNHVGKIIGSCNGWLCFLLGMLCLEGCPWRLLRLWNPLTREDREIPPIRRVHMCPPISGFGFSSIVNDYKIVAFSYRQKNIEGLNHDSRVVHVGN</sequence>
<dbReference type="InterPro" id="IPR001810">
    <property type="entry name" value="F-box_dom"/>
</dbReference>
<dbReference type="InterPro" id="IPR036047">
    <property type="entry name" value="F-box-like_dom_sf"/>
</dbReference>
<dbReference type="InterPro" id="IPR050796">
    <property type="entry name" value="SCF_F-box_component"/>
</dbReference>
<dbReference type="Gene3D" id="1.20.1280.50">
    <property type="match status" value="1"/>
</dbReference>
<dbReference type="PANTHER" id="PTHR31672">
    <property type="entry name" value="BNACNNG10540D PROTEIN"/>
    <property type="match status" value="1"/>
</dbReference>
<dbReference type="AlphaFoldDB" id="A0AAE1JU32"/>
<dbReference type="Proteomes" id="UP001293593">
    <property type="component" value="Unassembled WGS sequence"/>
</dbReference>
<feature type="domain" description="F-box" evidence="1">
    <location>
        <begin position="24"/>
        <end position="64"/>
    </location>
</feature>
<dbReference type="Pfam" id="PF00646">
    <property type="entry name" value="F-box"/>
    <property type="match status" value="1"/>
</dbReference>
<accession>A0AAE1JU32</accession>
<evidence type="ECO:0000313" key="3">
    <source>
        <dbReference type="Proteomes" id="UP001293593"/>
    </source>
</evidence>
<keyword evidence="3" id="KW-1185">Reference proteome</keyword>
<reference evidence="2" key="1">
    <citation type="submission" date="2023-10" db="EMBL/GenBank/DDBJ databases">
        <title>Chromosome-level genome of the transformable northern wattle, Acacia crassicarpa.</title>
        <authorList>
            <person name="Massaro I."/>
            <person name="Sinha N.R."/>
            <person name="Poethig S."/>
            <person name="Leichty A.R."/>
        </authorList>
    </citation>
    <scope>NUCLEOTIDE SEQUENCE</scope>
    <source>
        <strain evidence="2">Acra3RX</strain>
        <tissue evidence="2">Leaf</tissue>
    </source>
</reference>
<dbReference type="PANTHER" id="PTHR31672:SF13">
    <property type="entry name" value="F-BOX PROTEIN CPR30-LIKE"/>
    <property type="match status" value="1"/>
</dbReference>
<evidence type="ECO:0000259" key="1">
    <source>
        <dbReference type="SMART" id="SM00256"/>
    </source>
</evidence>
<name>A0AAE1JU32_9FABA</name>
<organism evidence="2 3">
    <name type="scientific">Acacia crassicarpa</name>
    <name type="common">northern wattle</name>
    <dbReference type="NCBI Taxonomy" id="499986"/>
    <lineage>
        <taxon>Eukaryota</taxon>
        <taxon>Viridiplantae</taxon>
        <taxon>Streptophyta</taxon>
        <taxon>Embryophyta</taxon>
        <taxon>Tracheophyta</taxon>
        <taxon>Spermatophyta</taxon>
        <taxon>Magnoliopsida</taxon>
        <taxon>eudicotyledons</taxon>
        <taxon>Gunneridae</taxon>
        <taxon>Pentapetalae</taxon>
        <taxon>rosids</taxon>
        <taxon>fabids</taxon>
        <taxon>Fabales</taxon>
        <taxon>Fabaceae</taxon>
        <taxon>Caesalpinioideae</taxon>
        <taxon>mimosoid clade</taxon>
        <taxon>Acacieae</taxon>
        <taxon>Acacia</taxon>
    </lineage>
</organism>
<gene>
    <name evidence="2" type="ORF">QN277_005696</name>
</gene>
<dbReference type="EMBL" id="JAWXYG010000011">
    <property type="protein sequence ID" value="KAK4259354.1"/>
    <property type="molecule type" value="Genomic_DNA"/>
</dbReference>
<dbReference type="SUPFAM" id="SSF81383">
    <property type="entry name" value="F-box domain"/>
    <property type="match status" value="1"/>
</dbReference>
<dbReference type="SMART" id="SM00256">
    <property type="entry name" value="FBOX"/>
    <property type="match status" value="1"/>
</dbReference>
<dbReference type="CDD" id="cd22157">
    <property type="entry name" value="F-box_AtFBW1-like"/>
    <property type="match status" value="1"/>
</dbReference>
<evidence type="ECO:0000313" key="2">
    <source>
        <dbReference type="EMBL" id="KAK4259354.1"/>
    </source>
</evidence>
<proteinExistence type="predicted"/>